<proteinExistence type="predicted"/>
<keyword evidence="3" id="KW-1185">Reference proteome</keyword>
<evidence type="ECO:0000256" key="1">
    <source>
        <dbReference type="SAM" id="Phobius"/>
    </source>
</evidence>
<keyword evidence="1" id="KW-0812">Transmembrane</keyword>
<feature type="transmembrane region" description="Helical" evidence="1">
    <location>
        <begin position="33"/>
        <end position="56"/>
    </location>
</feature>
<keyword evidence="1" id="KW-0472">Membrane</keyword>
<name>A0A556QM49_9BACT</name>
<dbReference type="EMBL" id="VMBG01000001">
    <property type="protein sequence ID" value="TSJ77731.1"/>
    <property type="molecule type" value="Genomic_DNA"/>
</dbReference>
<protein>
    <submittedName>
        <fullName evidence="2">Uncharacterized protein</fullName>
    </submittedName>
</protein>
<gene>
    <name evidence="2" type="ORF">FPL22_00020</name>
</gene>
<reference evidence="2 3" key="1">
    <citation type="submission" date="2019-07" db="EMBL/GenBank/DDBJ databases">
        <title>Description of 53C-WASEF.</title>
        <authorList>
            <person name="Pitt A."/>
            <person name="Hahn M.W."/>
        </authorList>
    </citation>
    <scope>NUCLEOTIDE SEQUENCE [LARGE SCALE GENOMIC DNA]</scope>
    <source>
        <strain evidence="2 3">53C-WASEF</strain>
    </source>
</reference>
<evidence type="ECO:0000313" key="3">
    <source>
        <dbReference type="Proteomes" id="UP000315648"/>
    </source>
</evidence>
<keyword evidence="1" id="KW-1133">Transmembrane helix</keyword>
<dbReference type="Proteomes" id="UP000315648">
    <property type="component" value="Unassembled WGS sequence"/>
</dbReference>
<accession>A0A556QM49</accession>
<dbReference type="AlphaFoldDB" id="A0A556QM49"/>
<sequence length="74" mass="8225">MIALLVLLRLGNDEKKKIDRQPLVEQGPCKQRVAYYMMAASGVFLIGVVFGPHLFASPAERLLIKLLDEKENGA</sequence>
<evidence type="ECO:0000313" key="2">
    <source>
        <dbReference type="EMBL" id="TSJ77731.1"/>
    </source>
</evidence>
<organism evidence="2 3">
    <name type="scientific">Rariglobus hedericola</name>
    <dbReference type="NCBI Taxonomy" id="2597822"/>
    <lineage>
        <taxon>Bacteria</taxon>
        <taxon>Pseudomonadati</taxon>
        <taxon>Verrucomicrobiota</taxon>
        <taxon>Opitutia</taxon>
        <taxon>Opitutales</taxon>
        <taxon>Opitutaceae</taxon>
        <taxon>Rariglobus</taxon>
    </lineage>
</organism>
<comment type="caution">
    <text evidence="2">The sequence shown here is derived from an EMBL/GenBank/DDBJ whole genome shotgun (WGS) entry which is preliminary data.</text>
</comment>
<dbReference type="RefSeq" id="WP_144228073.1">
    <property type="nucleotide sequence ID" value="NZ_CBCRVV010000001.1"/>
</dbReference>